<keyword evidence="4" id="KW-1185">Reference proteome</keyword>
<keyword evidence="2" id="KW-1133">Transmembrane helix</keyword>
<evidence type="ECO:0000256" key="2">
    <source>
        <dbReference type="SAM" id="Phobius"/>
    </source>
</evidence>
<feature type="transmembrane region" description="Helical" evidence="2">
    <location>
        <begin position="168"/>
        <end position="187"/>
    </location>
</feature>
<dbReference type="OrthoDB" id="3685088at2"/>
<dbReference type="AlphaFoldDB" id="A0A4Q7J914"/>
<feature type="compositionally biased region" description="Low complexity" evidence="1">
    <location>
        <begin position="52"/>
        <end position="72"/>
    </location>
</feature>
<feature type="compositionally biased region" description="Polar residues" evidence="1">
    <location>
        <begin position="19"/>
        <end position="50"/>
    </location>
</feature>
<evidence type="ECO:0000313" key="3">
    <source>
        <dbReference type="EMBL" id="RZQ63416.1"/>
    </source>
</evidence>
<feature type="region of interest" description="Disordered" evidence="1">
    <location>
        <begin position="1"/>
        <end position="82"/>
    </location>
</feature>
<protein>
    <submittedName>
        <fullName evidence="3">ABC transporter permease</fullName>
    </submittedName>
</protein>
<evidence type="ECO:0000313" key="4">
    <source>
        <dbReference type="Proteomes" id="UP000292003"/>
    </source>
</evidence>
<evidence type="ECO:0000256" key="1">
    <source>
        <dbReference type="SAM" id="MobiDB-lite"/>
    </source>
</evidence>
<organism evidence="3 4">
    <name type="scientific">Amycolatopsis suaedae</name>
    <dbReference type="NCBI Taxonomy" id="2510978"/>
    <lineage>
        <taxon>Bacteria</taxon>
        <taxon>Bacillati</taxon>
        <taxon>Actinomycetota</taxon>
        <taxon>Actinomycetes</taxon>
        <taxon>Pseudonocardiales</taxon>
        <taxon>Pseudonocardiaceae</taxon>
        <taxon>Amycolatopsis</taxon>
    </lineage>
</organism>
<accession>A0A4Q7J914</accession>
<dbReference type="RefSeq" id="WP_130475669.1">
    <property type="nucleotide sequence ID" value="NZ_SFCC01000006.1"/>
</dbReference>
<feature type="compositionally biased region" description="Polar residues" evidence="1">
    <location>
        <begin position="1"/>
        <end position="10"/>
    </location>
</feature>
<keyword evidence="2" id="KW-0812">Transmembrane</keyword>
<dbReference type="EMBL" id="SFCC01000006">
    <property type="protein sequence ID" value="RZQ63416.1"/>
    <property type="molecule type" value="Genomic_DNA"/>
</dbReference>
<keyword evidence="2" id="KW-0472">Membrane</keyword>
<gene>
    <name evidence="3" type="ORF">EWH70_13295</name>
</gene>
<feature type="transmembrane region" description="Helical" evidence="2">
    <location>
        <begin position="89"/>
        <end position="108"/>
    </location>
</feature>
<reference evidence="3 4" key="1">
    <citation type="submission" date="2019-02" db="EMBL/GenBank/DDBJ databases">
        <title>Draft genome sequence of Amycolatopsis sp. 8-3EHSu isolated from roots of Suaeda maritima.</title>
        <authorList>
            <person name="Duangmal K."/>
            <person name="Chantavorakit T."/>
        </authorList>
    </citation>
    <scope>NUCLEOTIDE SEQUENCE [LARGE SCALE GENOMIC DNA]</scope>
    <source>
        <strain evidence="3 4">8-3EHSu</strain>
    </source>
</reference>
<comment type="caution">
    <text evidence="3">The sequence shown here is derived from an EMBL/GenBank/DDBJ whole genome shotgun (WGS) entry which is preliminary data.</text>
</comment>
<name>A0A4Q7J914_9PSEU</name>
<dbReference type="Proteomes" id="UP000292003">
    <property type="component" value="Unassembled WGS sequence"/>
</dbReference>
<sequence length="228" mass="24210">MSTPTVNGATTIRAHHPSTLDQTGTTVQPNTDSPPETVTPNRSARTQRTNVAKKPTTTKKTTTTQTAKTKPTATRKKTQAPVVKRPKPWPLIIIGAAAAVAVWSGWVGLGQMAGFGIITPLPGIWDALRINTAVVLPLSVEAYAAYALRVWLGTSKDSSQRTQRFAKWSAIGSLVIGAIAQVAYHLMAAAGYTKAPWPIVMLVAIIPVIVLGLASALAKLVTNDTKEK</sequence>
<feature type="transmembrane region" description="Helical" evidence="2">
    <location>
        <begin position="128"/>
        <end position="148"/>
    </location>
</feature>
<feature type="transmembrane region" description="Helical" evidence="2">
    <location>
        <begin position="199"/>
        <end position="221"/>
    </location>
</feature>
<proteinExistence type="predicted"/>